<comment type="caution">
    <text evidence="1">The sequence shown here is derived from an EMBL/GenBank/DDBJ whole genome shotgun (WGS) entry which is preliminary data.</text>
</comment>
<protein>
    <submittedName>
        <fullName evidence="1">Uncharacterized protein</fullName>
    </submittedName>
</protein>
<proteinExistence type="predicted"/>
<accession>A0ABQ9GWB7</accession>
<sequence>MNRKQDIPPEIEASLVDHIFLMESRGFGLTISEVETVACKLALIEGLKVRFSHEKGKAGKTWFYALNKRPPNLSVRKPEALSLARARGMNKVDATEFFEMFENLLNENNLFGDPARVQNADETKILSMKGKLYG</sequence>
<evidence type="ECO:0000313" key="1">
    <source>
        <dbReference type="EMBL" id="KAJ8876325.1"/>
    </source>
</evidence>
<organism evidence="1 2">
    <name type="scientific">Dryococelus australis</name>
    <dbReference type="NCBI Taxonomy" id="614101"/>
    <lineage>
        <taxon>Eukaryota</taxon>
        <taxon>Metazoa</taxon>
        <taxon>Ecdysozoa</taxon>
        <taxon>Arthropoda</taxon>
        <taxon>Hexapoda</taxon>
        <taxon>Insecta</taxon>
        <taxon>Pterygota</taxon>
        <taxon>Neoptera</taxon>
        <taxon>Polyneoptera</taxon>
        <taxon>Phasmatodea</taxon>
        <taxon>Verophasmatodea</taxon>
        <taxon>Anareolatae</taxon>
        <taxon>Phasmatidae</taxon>
        <taxon>Eurycanthinae</taxon>
        <taxon>Dryococelus</taxon>
    </lineage>
</organism>
<dbReference type="Proteomes" id="UP001159363">
    <property type="component" value="Chromosome 7"/>
</dbReference>
<gene>
    <name evidence="1" type="ORF">PR048_020770</name>
</gene>
<reference evidence="1 2" key="1">
    <citation type="submission" date="2023-02" db="EMBL/GenBank/DDBJ databases">
        <title>LHISI_Scaffold_Assembly.</title>
        <authorList>
            <person name="Stuart O.P."/>
            <person name="Cleave R."/>
            <person name="Magrath M.J.L."/>
            <person name="Mikheyev A.S."/>
        </authorList>
    </citation>
    <scope>NUCLEOTIDE SEQUENCE [LARGE SCALE GENOMIC DNA]</scope>
    <source>
        <strain evidence="1">Daus_M_001</strain>
        <tissue evidence="1">Leg muscle</tissue>
    </source>
</reference>
<dbReference type="EMBL" id="JARBHB010000008">
    <property type="protein sequence ID" value="KAJ8876325.1"/>
    <property type="molecule type" value="Genomic_DNA"/>
</dbReference>
<name>A0ABQ9GWB7_9NEOP</name>
<keyword evidence="2" id="KW-1185">Reference proteome</keyword>
<evidence type="ECO:0000313" key="2">
    <source>
        <dbReference type="Proteomes" id="UP001159363"/>
    </source>
</evidence>